<evidence type="ECO:0000259" key="26">
    <source>
        <dbReference type="Pfam" id="PF00905"/>
    </source>
</evidence>
<evidence type="ECO:0000313" key="29">
    <source>
        <dbReference type="EMBL" id="MCZ0867059.1"/>
    </source>
</evidence>
<dbReference type="PIRSF" id="PIRSF002799">
    <property type="entry name" value="PBP_1b"/>
    <property type="match status" value="1"/>
</dbReference>
<feature type="domain" description="Glycosyl transferase family 51" evidence="27">
    <location>
        <begin position="161"/>
        <end position="333"/>
    </location>
</feature>
<evidence type="ECO:0000256" key="14">
    <source>
        <dbReference type="ARBA" id="ARBA00022984"/>
    </source>
</evidence>
<name>A0A9J6RR52_9GAMM</name>
<keyword evidence="12" id="KW-0378">Hydrolase</keyword>
<evidence type="ECO:0000256" key="17">
    <source>
        <dbReference type="ARBA" id="ARBA00023268"/>
    </source>
</evidence>
<comment type="function">
    <text evidence="1 23">Cell wall formation. Synthesis of cross-linked peptidoglycan from the lipid intermediates. The enzyme has a penicillin-insensitive transglycosylase N-terminal domain (formation of linear glycan strands) and a penicillin-sensitive transpeptidase C-terminal domain (cross-linking of the peptide subunits).</text>
</comment>
<evidence type="ECO:0000256" key="22">
    <source>
        <dbReference type="NCBIfam" id="TIGR02071"/>
    </source>
</evidence>
<dbReference type="GO" id="GO:0046677">
    <property type="term" value="P:response to antibiotic"/>
    <property type="evidence" value="ECO:0007669"/>
    <property type="project" value="UniProtKB-UniRule"/>
</dbReference>
<comment type="catalytic activity">
    <reaction evidence="21">
        <text>[GlcNAc-(1-&gt;4)-Mur2Ac(oyl-L-Ala-gamma-D-Glu-L-Lys-D-Ala-D-Ala)](n)-di-trans,octa-cis-undecaprenyl diphosphate + beta-D-GlcNAc-(1-&gt;4)-Mur2Ac(oyl-L-Ala-gamma-D-Glu-L-Lys-D-Ala-D-Ala)-di-trans,octa-cis-undecaprenyl diphosphate = [GlcNAc-(1-&gt;4)-Mur2Ac(oyl-L-Ala-gamma-D-Glu-L-Lys-D-Ala-D-Ala)](n+1)-di-trans,octa-cis-undecaprenyl diphosphate + di-trans,octa-cis-undecaprenyl diphosphate + H(+)</text>
        <dbReference type="Rhea" id="RHEA:23708"/>
        <dbReference type="Rhea" id="RHEA-COMP:9602"/>
        <dbReference type="Rhea" id="RHEA-COMP:9603"/>
        <dbReference type="ChEBI" id="CHEBI:15378"/>
        <dbReference type="ChEBI" id="CHEBI:58405"/>
        <dbReference type="ChEBI" id="CHEBI:60033"/>
        <dbReference type="ChEBI" id="CHEBI:78435"/>
        <dbReference type="EC" id="2.4.99.28"/>
    </reaction>
</comment>
<dbReference type="EMBL" id="JAPTGG010000021">
    <property type="protein sequence ID" value="MCZ0867059.1"/>
    <property type="molecule type" value="Genomic_DNA"/>
</dbReference>
<evidence type="ECO:0000259" key="27">
    <source>
        <dbReference type="Pfam" id="PF00912"/>
    </source>
</evidence>
<feature type="active site" description="Proton donor; for transglycosylase activity" evidence="24">
    <location>
        <position position="186"/>
    </location>
</feature>
<dbReference type="AlphaFoldDB" id="A0A9J6RR52"/>
<comment type="similarity">
    <text evidence="4 23">In the C-terminal section; belongs to the transpeptidase family.</text>
</comment>
<keyword evidence="30" id="KW-1185">Reference proteome</keyword>
<dbReference type="InterPro" id="IPR023346">
    <property type="entry name" value="Lysozyme-like_dom_sf"/>
</dbReference>
<dbReference type="SUPFAM" id="SSF53955">
    <property type="entry name" value="Lysozyme-like"/>
    <property type="match status" value="1"/>
</dbReference>
<evidence type="ECO:0000256" key="2">
    <source>
        <dbReference type="ARBA" id="ARBA00004236"/>
    </source>
</evidence>
<dbReference type="GO" id="GO:0006508">
    <property type="term" value="P:proteolysis"/>
    <property type="evidence" value="ECO:0007669"/>
    <property type="project" value="UniProtKB-KW"/>
</dbReference>
<comment type="catalytic activity">
    <reaction evidence="20">
        <text>Preferential cleavage: (Ac)2-L-Lys-D-Ala-|-D-Ala. Also transpeptidation of peptidyl-alanyl moieties that are N-acyl substituents of D-alanine.</text>
        <dbReference type="EC" id="3.4.16.4"/>
    </reaction>
</comment>
<dbReference type="InterPro" id="IPR001460">
    <property type="entry name" value="PCN-bd_Tpept"/>
</dbReference>
<keyword evidence="7" id="KW-1003">Cell membrane</keyword>
<sequence>MSKKAHSTKTSRRKKSPKTSRTRRFPWWKLLISATVLMAVVLIALDANVRYGLNERQWQTPARVYSRALTLHEGQFLPAEDLRYELNLLGYQLNSDSRRPGSYWQQGQKFTVATRGHGDQPSQRFELQLLNDRVKNLRSVWGKALPQVHLEPVEIGSIYPSHKEDRLLVRLDEVPLSLREILLLVEDRDFYSHWGLSPKAIARALIANIKAGRTVQGGSTITQQLVKNVFLSRSRSLWRKATEAVMTVLVELHYSKDKILESYINEIYLGQEGPRAIHGFALASQHYFNRPLYELNPGQIALLVGMVKGPSYYDPWRHPERAEARRDVVLKLMAQHQLITQQQSDFYQMNSLGLAKPNAVAVVFPAYLDLVRRQLRRDYSEQELQTQGLHIYTAFDPIVQRHAEQSLSSVIKTVAKETEGAVVVSDVNSGDIVALVGGREMRYAGFNRALDAVRPIGSLIKPAVYLTALEQPQQYTLVTPLNDSAVTVQGGDGSLWQPQNFDKKSHGSVLLHNALAQSYNQATARLGMQLGIEPVLNMVQRLGVSRKLPAVPALLLGAGELSPLEVTQMYQTIASHGISRPLRAITQINDQQGKTLARYPVQSQPVIDSAVVHLLHYSMMEVVREGTGKSVYQRLPEDFAVAGKTGSTNDLRDSWFAGFAGDYLAVVWMGRDDNQSAGLTGAGGALKVWRELFARVSRQPINLEAPAGVNYHWVDGDSGLLSSGPCDNARYVPFLLGSAPQQKAPCNTSVKGVLQWFRDLF</sequence>
<dbReference type="InterPro" id="IPR001264">
    <property type="entry name" value="Glyco_trans_51"/>
</dbReference>
<evidence type="ECO:0000256" key="6">
    <source>
        <dbReference type="ARBA" id="ARBA00018637"/>
    </source>
</evidence>
<dbReference type="Pfam" id="PF00912">
    <property type="entry name" value="Transgly"/>
    <property type="match status" value="1"/>
</dbReference>
<dbReference type="GO" id="GO:0030288">
    <property type="term" value="C:outer membrane-bounded periplasmic space"/>
    <property type="evidence" value="ECO:0007669"/>
    <property type="project" value="TreeGrafter"/>
</dbReference>
<dbReference type="GO" id="GO:0009252">
    <property type="term" value="P:peptidoglycan biosynthetic process"/>
    <property type="evidence" value="ECO:0007669"/>
    <property type="project" value="UniProtKB-UniRule"/>
</dbReference>
<evidence type="ECO:0000256" key="12">
    <source>
        <dbReference type="ARBA" id="ARBA00022801"/>
    </source>
</evidence>
<organism evidence="29 30">
    <name type="scientific">Dasania phycosphaerae</name>
    <dbReference type="NCBI Taxonomy" id="2950436"/>
    <lineage>
        <taxon>Bacteria</taxon>
        <taxon>Pseudomonadati</taxon>
        <taxon>Pseudomonadota</taxon>
        <taxon>Gammaproteobacteria</taxon>
        <taxon>Cellvibrionales</taxon>
        <taxon>Spongiibacteraceae</taxon>
        <taxon>Dasania</taxon>
    </lineage>
</organism>
<evidence type="ECO:0000259" key="28">
    <source>
        <dbReference type="Pfam" id="PF14814"/>
    </source>
</evidence>
<dbReference type="Proteomes" id="UP001069090">
    <property type="component" value="Unassembled WGS sequence"/>
</dbReference>
<evidence type="ECO:0000256" key="23">
    <source>
        <dbReference type="PIRNR" id="PIRNR002799"/>
    </source>
</evidence>
<evidence type="ECO:0000256" key="9">
    <source>
        <dbReference type="ARBA" id="ARBA00022670"/>
    </source>
</evidence>
<evidence type="ECO:0000256" key="10">
    <source>
        <dbReference type="ARBA" id="ARBA00022676"/>
    </source>
</evidence>
<comment type="pathway">
    <text evidence="3 23">Cell wall biogenesis; peptidoglycan biosynthesis.</text>
</comment>
<evidence type="ECO:0000256" key="16">
    <source>
        <dbReference type="ARBA" id="ARBA00023251"/>
    </source>
</evidence>
<evidence type="ECO:0000256" key="24">
    <source>
        <dbReference type="PIRSR" id="PIRSR002799-1"/>
    </source>
</evidence>
<dbReference type="GO" id="GO:0008360">
    <property type="term" value="P:regulation of cell shape"/>
    <property type="evidence" value="ECO:0007669"/>
    <property type="project" value="UniProtKB-UniRule"/>
</dbReference>
<evidence type="ECO:0000256" key="11">
    <source>
        <dbReference type="ARBA" id="ARBA00022679"/>
    </source>
</evidence>
<evidence type="ECO:0000256" key="21">
    <source>
        <dbReference type="ARBA" id="ARBA00049902"/>
    </source>
</evidence>
<evidence type="ECO:0000256" key="1">
    <source>
        <dbReference type="ARBA" id="ARBA00002624"/>
    </source>
</evidence>
<dbReference type="SUPFAM" id="SSF56601">
    <property type="entry name" value="beta-lactamase/transpeptidase-like"/>
    <property type="match status" value="1"/>
</dbReference>
<evidence type="ECO:0000256" key="3">
    <source>
        <dbReference type="ARBA" id="ARBA00004752"/>
    </source>
</evidence>
<dbReference type="Pfam" id="PF14814">
    <property type="entry name" value="UB2H"/>
    <property type="match status" value="1"/>
</dbReference>
<keyword evidence="10 23" id="KW-0328">Glycosyltransferase</keyword>
<evidence type="ECO:0000256" key="25">
    <source>
        <dbReference type="SAM" id="MobiDB-lite"/>
    </source>
</evidence>
<dbReference type="Pfam" id="PF00905">
    <property type="entry name" value="Transpeptidase"/>
    <property type="match status" value="1"/>
</dbReference>
<evidence type="ECO:0000256" key="18">
    <source>
        <dbReference type="ARBA" id="ARBA00023316"/>
    </source>
</evidence>
<comment type="subcellular location">
    <subcellularLocation>
        <location evidence="2">Cell membrane</location>
    </subcellularLocation>
</comment>
<keyword evidence="8" id="KW-0121">Carboxypeptidase</keyword>
<dbReference type="NCBIfam" id="TIGR02071">
    <property type="entry name" value="PBP_1b"/>
    <property type="match status" value="1"/>
</dbReference>
<gene>
    <name evidence="29" type="primary">mrcB</name>
    <name evidence="29" type="ORF">O0V09_17815</name>
</gene>
<dbReference type="InterPro" id="IPR050396">
    <property type="entry name" value="Glycosyltr_51/Transpeptidase"/>
</dbReference>
<keyword evidence="14 23" id="KW-0573">Peptidoglycan synthesis</keyword>
<keyword evidence="17" id="KW-0511">Multifunctional enzyme</keyword>
<dbReference type="GO" id="GO:0005886">
    <property type="term" value="C:plasma membrane"/>
    <property type="evidence" value="ECO:0007669"/>
    <property type="project" value="UniProtKB-SubCell"/>
</dbReference>
<keyword evidence="9" id="KW-0645">Protease</keyword>
<dbReference type="GO" id="GO:0009274">
    <property type="term" value="C:peptidoglycan-based cell wall"/>
    <property type="evidence" value="ECO:0007669"/>
    <property type="project" value="UniProtKB-UniRule"/>
</dbReference>
<dbReference type="InterPro" id="IPR028166">
    <property type="entry name" value="UB2H"/>
</dbReference>
<evidence type="ECO:0000256" key="13">
    <source>
        <dbReference type="ARBA" id="ARBA00022960"/>
    </source>
</evidence>
<dbReference type="Gene3D" id="3.30.2060.10">
    <property type="entry name" value="Penicillin-binding protein 1b domain"/>
    <property type="match status" value="1"/>
</dbReference>
<evidence type="ECO:0000256" key="19">
    <source>
        <dbReference type="ARBA" id="ARBA00032454"/>
    </source>
</evidence>
<dbReference type="PANTHER" id="PTHR32282:SF11">
    <property type="entry name" value="PENICILLIN-BINDING PROTEIN 1B"/>
    <property type="match status" value="1"/>
</dbReference>
<dbReference type="PANTHER" id="PTHR32282">
    <property type="entry name" value="BINDING PROTEIN TRANSPEPTIDASE, PUTATIVE-RELATED"/>
    <property type="match status" value="1"/>
</dbReference>
<keyword evidence="11 23" id="KW-0808">Transferase</keyword>
<keyword evidence="16" id="KW-0046">Antibiotic resistance</keyword>
<feature type="domain" description="Penicillin-binding protein transpeptidase" evidence="26">
    <location>
        <begin position="420"/>
        <end position="661"/>
    </location>
</feature>
<feature type="region of interest" description="Disordered" evidence="25">
    <location>
        <begin position="1"/>
        <end position="20"/>
    </location>
</feature>
<dbReference type="InterPro" id="IPR011813">
    <property type="entry name" value="PBP_1b"/>
</dbReference>
<dbReference type="Gene3D" id="3.40.710.10">
    <property type="entry name" value="DD-peptidase/beta-lactamase superfamily"/>
    <property type="match status" value="1"/>
</dbReference>
<dbReference type="RefSeq" id="WP_258332988.1">
    <property type="nucleotide sequence ID" value="NZ_JAPTGG010000021.1"/>
</dbReference>
<dbReference type="GO" id="GO:0008955">
    <property type="term" value="F:peptidoglycan glycosyltransferase activity"/>
    <property type="evidence" value="ECO:0007669"/>
    <property type="project" value="UniProtKB-UniRule"/>
</dbReference>
<evidence type="ECO:0000256" key="5">
    <source>
        <dbReference type="ARBA" id="ARBA00007739"/>
    </source>
</evidence>
<evidence type="ECO:0000256" key="20">
    <source>
        <dbReference type="ARBA" id="ARBA00034000"/>
    </source>
</evidence>
<comment type="similarity">
    <text evidence="5 23">In the N-terminal section; belongs to the glycosyltransferase 51 family.</text>
</comment>
<evidence type="ECO:0000256" key="7">
    <source>
        <dbReference type="ARBA" id="ARBA00022475"/>
    </source>
</evidence>
<dbReference type="GO" id="GO:0008658">
    <property type="term" value="F:penicillin binding"/>
    <property type="evidence" value="ECO:0007669"/>
    <property type="project" value="UniProtKB-UniRule"/>
</dbReference>
<dbReference type="GO" id="GO:0009002">
    <property type="term" value="F:serine-type D-Ala-D-Ala carboxypeptidase activity"/>
    <property type="evidence" value="ECO:0007669"/>
    <property type="project" value="UniProtKB-EC"/>
</dbReference>
<feature type="domain" description="Bifunctional transglycosylase second" evidence="28">
    <location>
        <begin position="71"/>
        <end position="150"/>
    </location>
</feature>
<accession>A0A9J6RR52</accession>
<keyword evidence="18 23" id="KW-0961">Cell wall biogenesis/degradation</keyword>
<protein>
    <recommendedName>
        <fullName evidence="6 22">Penicillin-binding protein 1B</fullName>
        <shortName evidence="23">PBP-1b</shortName>
        <shortName evidence="23">PBP1b</shortName>
    </recommendedName>
    <alternativeName>
        <fullName evidence="19 23">Murein polymerase</fullName>
    </alternativeName>
</protein>
<evidence type="ECO:0000313" key="30">
    <source>
        <dbReference type="Proteomes" id="UP001069090"/>
    </source>
</evidence>
<comment type="caution">
    <text evidence="29">The sequence shown here is derived from an EMBL/GenBank/DDBJ whole genome shotgun (WGS) entry which is preliminary data.</text>
</comment>
<dbReference type="InterPro" id="IPR012338">
    <property type="entry name" value="Beta-lactam/transpept-like"/>
</dbReference>
<keyword evidence="13 23" id="KW-0133">Cell shape</keyword>
<dbReference type="Gene3D" id="1.10.3810.10">
    <property type="entry name" value="Biosynthetic peptidoglycan transglycosylase-like"/>
    <property type="match status" value="1"/>
</dbReference>
<reference evidence="29 30" key="1">
    <citation type="submission" date="2022-12" db="EMBL/GenBank/DDBJ databases">
        <title>Dasania phycosphaerae sp. nov., isolated from particulate material of the south coast of Korea.</title>
        <authorList>
            <person name="Jiang Y."/>
        </authorList>
    </citation>
    <scope>NUCLEOTIDE SEQUENCE [LARGE SCALE GENOMIC DNA]</scope>
    <source>
        <strain evidence="29 30">GY-19</strain>
    </source>
</reference>
<evidence type="ECO:0000256" key="15">
    <source>
        <dbReference type="ARBA" id="ARBA00023136"/>
    </source>
</evidence>
<dbReference type="GO" id="GO:0071555">
    <property type="term" value="P:cell wall organization"/>
    <property type="evidence" value="ECO:0007669"/>
    <property type="project" value="UniProtKB-UniRule"/>
</dbReference>
<proteinExistence type="inferred from homology"/>
<keyword evidence="15" id="KW-0472">Membrane</keyword>
<dbReference type="InterPro" id="IPR036950">
    <property type="entry name" value="PBP_transglycosylase"/>
</dbReference>
<feature type="active site" description="Acyl-ester intermediate; for transpeptidase activity" evidence="24">
    <location>
        <position position="458"/>
    </location>
</feature>
<evidence type="ECO:0000256" key="8">
    <source>
        <dbReference type="ARBA" id="ARBA00022645"/>
    </source>
</evidence>
<evidence type="ECO:0000256" key="4">
    <source>
        <dbReference type="ARBA" id="ARBA00007090"/>
    </source>
</evidence>